<dbReference type="HOGENOM" id="CLU_000604_86_7_9"/>
<evidence type="ECO:0000256" key="1">
    <source>
        <dbReference type="ARBA" id="ARBA00004202"/>
    </source>
</evidence>
<dbReference type="PANTHER" id="PTHR43553:SF27">
    <property type="entry name" value="ENERGY-COUPLING FACTOR TRANSPORTER ATP-BINDING PROTEIN ECFA2"/>
    <property type="match status" value="1"/>
</dbReference>
<feature type="domain" description="ABC transporter" evidence="9">
    <location>
        <begin position="129"/>
        <end position="364"/>
    </location>
</feature>
<dbReference type="OrthoDB" id="501320at2"/>
<dbReference type="InterPro" id="IPR050095">
    <property type="entry name" value="ECF_ABC_transporter_ATP-bd"/>
</dbReference>
<dbReference type="GO" id="GO:0042626">
    <property type="term" value="F:ATPase-coupled transmembrane transporter activity"/>
    <property type="evidence" value="ECO:0007669"/>
    <property type="project" value="TreeGrafter"/>
</dbReference>
<dbReference type="SMART" id="SM00382">
    <property type="entry name" value="AAA"/>
    <property type="match status" value="1"/>
</dbReference>
<dbReference type="InterPro" id="IPR017871">
    <property type="entry name" value="ABC_transporter-like_CS"/>
</dbReference>
<keyword evidence="4" id="KW-1003">Cell membrane</keyword>
<evidence type="ECO:0000313" key="11">
    <source>
        <dbReference type="Proteomes" id="UP000004754"/>
    </source>
</evidence>
<name>E6MFX5_9FIRM</name>
<protein>
    <submittedName>
        <fullName evidence="10">ABC transporter, ATP-binding protein</fullName>
    </submittedName>
</protein>
<gene>
    <name evidence="10" type="ORF">HMP0721_0908</name>
</gene>
<evidence type="ECO:0000256" key="7">
    <source>
        <dbReference type="ARBA" id="ARBA00022967"/>
    </source>
</evidence>
<keyword evidence="3" id="KW-0813">Transport</keyword>
<dbReference type="InterPro" id="IPR003439">
    <property type="entry name" value="ABC_transporter-like_ATP-bd"/>
</dbReference>
<reference evidence="10 11" key="1">
    <citation type="submission" date="2010-12" db="EMBL/GenBank/DDBJ databases">
        <authorList>
            <person name="Muzny D."/>
            <person name="Qin X."/>
            <person name="Deng J."/>
            <person name="Jiang H."/>
            <person name="Liu Y."/>
            <person name="Qu J."/>
            <person name="Song X.-Z."/>
            <person name="Zhang L."/>
            <person name="Thornton R."/>
            <person name="Coyle M."/>
            <person name="Francisco L."/>
            <person name="Jackson L."/>
            <person name="Javaid M."/>
            <person name="Korchina V."/>
            <person name="Kovar C."/>
            <person name="Mata R."/>
            <person name="Mathew T."/>
            <person name="Ngo R."/>
            <person name="Nguyen L."/>
            <person name="Nguyen N."/>
            <person name="Okwuonu G."/>
            <person name="Ongeri F."/>
            <person name="Pham C."/>
            <person name="Simmons D."/>
            <person name="Wilczek-Boney K."/>
            <person name="Hale W."/>
            <person name="Jakkamsetti A."/>
            <person name="Pham P."/>
            <person name="Ruth R."/>
            <person name="San Lucas F."/>
            <person name="Warren J."/>
            <person name="Zhang J."/>
            <person name="Zhao Z."/>
            <person name="Zhou C."/>
            <person name="Zhu D."/>
            <person name="Lee S."/>
            <person name="Bess C."/>
            <person name="Blankenburg K."/>
            <person name="Forbes L."/>
            <person name="Fu Q."/>
            <person name="Gubbala S."/>
            <person name="Hirani K."/>
            <person name="Jayaseelan J.C."/>
            <person name="Lara F."/>
            <person name="Munidasa M."/>
            <person name="Palculict T."/>
            <person name="Patil S."/>
            <person name="Pu L.-L."/>
            <person name="Saada N."/>
            <person name="Tang L."/>
            <person name="Weissenberger G."/>
            <person name="Zhu Y."/>
            <person name="Hemphill L."/>
            <person name="Shang Y."/>
            <person name="Youmans B."/>
            <person name="Ayvaz T."/>
            <person name="Ross M."/>
            <person name="Santibanez J."/>
            <person name="Aqrawi P."/>
            <person name="Gross S."/>
            <person name="Joshi V."/>
            <person name="Fowler G."/>
            <person name="Nazareth L."/>
            <person name="Reid J."/>
            <person name="Worley K."/>
            <person name="Petrosino J."/>
            <person name="Highlander S."/>
            <person name="Gibbs R."/>
        </authorList>
    </citation>
    <scope>NUCLEOTIDE SEQUENCE [LARGE SCALE GENOMIC DNA]</scope>
    <source>
        <strain evidence="10 11">ATCC 23263</strain>
    </source>
</reference>
<evidence type="ECO:0000256" key="6">
    <source>
        <dbReference type="ARBA" id="ARBA00022840"/>
    </source>
</evidence>
<dbReference type="EMBL" id="AEQN01000015">
    <property type="protein sequence ID" value="EFV02010.1"/>
    <property type="molecule type" value="Genomic_DNA"/>
</dbReference>
<keyword evidence="6 10" id="KW-0067">ATP-binding</keyword>
<evidence type="ECO:0000256" key="4">
    <source>
        <dbReference type="ARBA" id="ARBA00022475"/>
    </source>
</evidence>
<keyword evidence="5" id="KW-0547">Nucleotide-binding</keyword>
<dbReference type="STRING" id="887929.HMP0721_0908"/>
<dbReference type="InterPro" id="IPR027417">
    <property type="entry name" value="P-loop_NTPase"/>
</dbReference>
<dbReference type="InterPro" id="IPR003593">
    <property type="entry name" value="AAA+_ATPase"/>
</dbReference>
<dbReference type="GO" id="GO:0016887">
    <property type="term" value="F:ATP hydrolysis activity"/>
    <property type="evidence" value="ECO:0007669"/>
    <property type="project" value="InterPro"/>
</dbReference>
<evidence type="ECO:0000256" key="3">
    <source>
        <dbReference type="ARBA" id="ARBA00022448"/>
    </source>
</evidence>
<dbReference type="CDD" id="cd03225">
    <property type="entry name" value="ABC_cobalt_CbiO_domain1"/>
    <property type="match status" value="1"/>
</dbReference>
<evidence type="ECO:0000256" key="2">
    <source>
        <dbReference type="ARBA" id="ARBA00005417"/>
    </source>
</evidence>
<accession>E6MFX5</accession>
<dbReference type="Pfam" id="PF00005">
    <property type="entry name" value="ABC_tran"/>
    <property type="match status" value="2"/>
</dbReference>
<comment type="subcellular location">
    <subcellularLocation>
        <location evidence="1">Cell membrane</location>
        <topology evidence="1">Peripheral membrane protein</topology>
    </subcellularLocation>
</comment>
<dbReference type="GO" id="GO:0005524">
    <property type="term" value="F:ATP binding"/>
    <property type="evidence" value="ECO:0007669"/>
    <property type="project" value="UniProtKB-KW"/>
</dbReference>
<dbReference type="InterPro" id="IPR015856">
    <property type="entry name" value="ABC_transpr_CbiO/EcfA_su"/>
</dbReference>
<comment type="similarity">
    <text evidence="2">Belongs to the ABC transporter superfamily.</text>
</comment>
<evidence type="ECO:0000313" key="10">
    <source>
        <dbReference type="EMBL" id="EFV02010.1"/>
    </source>
</evidence>
<dbReference type="Gene3D" id="3.40.50.300">
    <property type="entry name" value="P-loop containing nucleotide triphosphate hydrolases"/>
    <property type="match status" value="2"/>
</dbReference>
<dbReference type="GO" id="GO:0043190">
    <property type="term" value="C:ATP-binding cassette (ABC) transporter complex"/>
    <property type="evidence" value="ECO:0007669"/>
    <property type="project" value="TreeGrafter"/>
</dbReference>
<dbReference type="PROSITE" id="PS50893">
    <property type="entry name" value="ABC_TRANSPORTER_2"/>
    <property type="match status" value="1"/>
</dbReference>
<proteinExistence type="inferred from homology"/>
<dbReference type="SUPFAM" id="SSF52540">
    <property type="entry name" value="P-loop containing nucleoside triphosphate hydrolases"/>
    <property type="match status" value="2"/>
</dbReference>
<dbReference type="AlphaFoldDB" id="E6MFX5"/>
<evidence type="ECO:0000256" key="5">
    <source>
        <dbReference type="ARBA" id="ARBA00022741"/>
    </source>
</evidence>
<sequence length="367" mass="41724">MDKADISARIDRIIEQMELGPLINRNIFKLSGGERQKIALASILAMDPQILLLDEPTSNLDVAEVGNLERLLVQLKDRGKTIILSEHRMYWLKSLVDRYVLIRNGKIEGIFSKSEFLDLQPEELHEMGIRSFDFKSRNKEDRRSSTPIFTKSFLSCRNKQFQIRMDDFSRMAGVIGVIGRNGSGKSTLIEGMLGLLKTKGDICVNGQKLKMSNCSYVMQDVTRQIFCETVSREAGFFCNVSNAEVDEALKKLRLYEHRAMHPQVLSGGEKQRLCLASSLLSKRKVCILDEPTSGLDYANMKALSGIIDELRQQGVLVIMITHDYEMLLNCCDTIIEIDHQRAQMYPISLEAMKAKFNKLYGEGNQWN</sequence>
<keyword evidence="7" id="KW-1278">Translocase</keyword>
<dbReference type="Proteomes" id="UP000004754">
    <property type="component" value="Unassembled WGS sequence"/>
</dbReference>
<comment type="caution">
    <text evidence="10">The sequence shown here is derived from an EMBL/GenBank/DDBJ whole genome shotgun (WGS) entry which is preliminary data.</text>
</comment>
<dbReference type="PROSITE" id="PS00211">
    <property type="entry name" value="ABC_TRANSPORTER_1"/>
    <property type="match status" value="1"/>
</dbReference>
<evidence type="ECO:0000259" key="9">
    <source>
        <dbReference type="PROSITE" id="PS50893"/>
    </source>
</evidence>
<keyword evidence="8" id="KW-0472">Membrane</keyword>
<dbReference type="eggNOG" id="COG1129">
    <property type="taxonomic scope" value="Bacteria"/>
</dbReference>
<keyword evidence="11" id="KW-1185">Reference proteome</keyword>
<organism evidence="10 11">
    <name type="scientific">Pseudoramibacter alactolyticus ATCC 23263</name>
    <dbReference type="NCBI Taxonomy" id="887929"/>
    <lineage>
        <taxon>Bacteria</taxon>
        <taxon>Bacillati</taxon>
        <taxon>Bacillota</taxon>
        <taxon>Clostridia</taxon>
        <taxon>Eubacteriales</taxon>
        <taxon>Eubacteriaceae</taxon>
        <taxon>Pseudoramibacter</taxon>
    </lineage>
</organism>
<evidence type="ECO:0000256" key="8">
    <source>
        <dbReference type="ARBA" id="ARBA00023136"/>
    </source>
</evidence>
<dbReference type="PANTHER" id="PTHR43553">
    <property type="entry name" value="HEAVY METAL TRANSPORTER"/>
    <property type="match status" value="1"/>
</dbReference>